<protein>
    <submittedName>
        <fullName evidence="1">Uncharacterized protein</fullName>
    </submittedName>
</protein>
<comment type="caution">
    <text evidence="1">The sequence shown here is derived from an EMBL/GenBank/DDBJ whole genome shotgun (WGS) entry which is preliminary data.</text>
</comment>
<dbReference type="RefSeq" id="WP_269322021.1">
    <property type="nucleotide sequence ID" value="NZ_LR734875.1"/>
</dbReference>
<accession>A0A7Z9E2U8</accession>
<dbReference type="Proteomes" id="UP000184550">
    <property type="component" value="Unassembled WGS sequence"/>
</dbReference>
<keyword evidence="2" id="KW-1185">Reference proteome</keyword>
<organism evidence="1 2">
    <name type="scientific">Planktothrix serta PCC 8927</name>
    <dbReference type="NCBI Taxonomy" id="671068"/>
    <lineage>
        <taxon>Bacteria</taxon>
        <taxon>Bacillati</taxon>
        <taxon>Cyanobacteriota</taxon>
        <taxon>Cyanophyceae</taxon>
        <taxon>Oscillatoriophycideae</taxon>
        <taxon>Oscillatoriales</taxon>
        <taxon>Microcoleaceae</taxon>
        <taxon>Planktothrix</taxon>
    </lineage>
</organism>
<sequence>MNILNIGSENGQYLHDLELAYLLQQMVNKNLEVSVILDCCHY</sequence>
<dbReference type="EMBL" id="CZCU02000145">
    <property type="protein sequence ID" value="VXD20454.1"/>
    <property type="molecule type" value="Genomic_DNA"/>
</dbReference>
<gene>
    <name evidence="1" type="ORF">PL8927_690172</name>
</gene>
<dbReference type="AlphaFoldDB" id="A0A7Z9E2U8"/>
<evidence type="ECO:0000313" key="1">
    <source>
        <dbReference type="EMBL" id="VXD20454.1"/>
    </source>
</evidence>
<evidence type="ECO:0000313" key="2">
    <source>
        <dbReference type="Proteomes" id="UP000184550"/>
    </source>
</evidence>
<reference evidence="1" key="1">
    <citation type="submission" date="2019-10" db="EMBL/GenBank/DDBJ databases">
        <authorList>
            <consortium name="Genoscope - CEA"/>
            <person name="William W."/>
        </authorList>
    </citation>
    <scope>NUCLEOTIDE SEQUENCE [LARGE SCALE GENOMIC DNA]</scope>
    <source>
        <strain evidence="1">BBR_PRJEB10992</strain>
    </source>
</reference>
<name>A0A7Z9E2U8_9CYAN</name>
<proteinExistence type="predicted"/>